<accession>A0A7C8BRT1</accession>
<dbReference type="AlphaFoldDB" id="A0A7C8BRT1"/>
<evidence type="ECO:0000313" key="4">
    <source>
        <dbReference type="Proteomes" id="UP000479639"/>
    </source>
</evidence>
<feature type="transmembrane region" description="Helical" evidence="2">
    <location>
        <begin position="83"/>
        <end position="103"/>
    </location>
</feature>
<keyword evidence="4" id="KW-1185">Reference proteome</keyword>
<protein>
    <submittedName>
        <fullName evidence="3">DUF5011 domain-containing protein</fullName>
    </submittedName>
</protein>
<dbReference type="GO" id="GO:0005975">
    <property type="term" value="P:carbohydrate metabolic process"/>
    <property type="evidence" value="ECO:0007669"/>
    <property type="project" value="UniProtKB-ARBA"/>
</dbReference>
<dbReference type="RefSeq" id="WP_135970863.1">
    <property type="nucleotide sequence ID" value="NZ_JANJZI010000013.1"/>
</dbReference>
<name>A0A7C8BRT1_9ACTN</name>
<organism evidence="3 4">
    <name type="scientific">Adlercreutzia muris</name>
    <dbReference type="NCBI Taxonomy" id="1796610"/>
    <lineage>
        <taxon>Bacteria</taxon>
        <taxon>Bacillati</taxon>
        <taxon>Actinomycetota</taxon>
        <taxon>Coriobacteriia</taxon>
        <taxon>Eggerthellales</taxon>
        <taxon>Eggerthellaceae</taxon>
        <taxon>Adlercreutzia</taxon>
    </lineage>
</organism>
<sequence>MISITRDGEEVDAIDPSRPGTYVVTATYIDDDGNVSIVRRTYIVGADEALRDPSAPQEPAGEEAGGSDGTTRLRLLAATGDDGAWPVAAGAMALLGVGAALGARLRLRRS</sequence>
<evidence type="ECO:0000313" key="3">
    <source>
        <dbReference type="EMBL" id="KAB1650945.1"/>
    </source>
</evidence>
<keyword evidence="2" id="KW-0812">Transmembrane</keyword>
<evidence type="ECO:0000256" key="1">
    <source>
        <dbReference type="SAM" id="MobiDB-lite"/>
    </source>
</evidence>
<feature type="region of interest" description="Disordered" evidence="1">
    <location>
        <begin position="48"/>
        <end position="71"/>
    </location>
</feature>
<dbReference type="Gene3D" id="2.60.40.10">
    <property type="entry name" value="Immunoglobulins"/>
    <property type="match status" value="1"/>
</dbReference>
<proteinExistence type="predicted"/>
<gene>
    <name evidence="3" type="ORF">F8D48_03310</name>
</gene>
<keyword evidence="2" id="KW-0472">Membrane</keyword>
<reference evidence="3 4" key="1">
    <citation type="submission" date="2019-09" db="EMBL/GenBank/DDBJ databases">
        <title>Whole genome shotgun sequencing (WGS) of Ellagibacter isourolithinifaciens DSM 104140(T) and Adlercreutzia muris DSM 29508(T).</title>
        <authorList>
            <person name="Stoll D.A."/>
            <person name="Danylec N."/>
            <person name="Huch M."/>
        </authorList>
    </citation>
    <scope>NUCLEOTIDE SEQUENCE [LARGE SCALE GENOMIC DNA]</scope>
    <source>
        <strain evidence="3 4">DSM 29508</strain>
    </source>
</reference>
<dbReference type="InterPro" id="IPR013783">
    <property type="entry name" value="Ig-like_fold"/>
</dbReference>
<dbReference type="Proteomes" id="UP000479639">
    <property type="component" value="Unassembled WGS sequence"/>
</dbReference>
<dbReference type="EMBL" id="WAJS01000007">
    <property type="protein sequence ID" value="KAB1650945.1"/>
    <property type="molecule type" value="Genomic_DNA"/>
</dbReference>
<comment type="caution">
    <text evidence="3">The sequence shown here is derived from an EMBL/GenBank/DDBJ whole genome shotgun (WGS) entry which is preliminary data.</text>
</comment>
<keyword evidence="2" id="KW-1133">Transmembrane helix</keyword>
<evidence type="ECO:0000256" key="2">
    <source>
        <dbReference type="SAM" id="Phobius"/>
    </source>
</evidence>